<gene>
    <name evidence="3" type="ORF">N0V87_006021</name>
</gene>
<comment type="caution">
    <text evidence="3">The sequence shown here is derived from an EMBL/GenBank/DDBJ whole genome shotgun (WGS) entry which is preliminary data.</text>
</comment>
<keyword evidence="2" id="KW-1133">Transmembrane helix</keyword>
<evidence type="ECO:0000313" key="3">
    <source>
        <dbReference type="EMBL" id="KAJ4335627.1"/>
    </source>
</evidence>
<feature type="transmembrane region" description="Helical" evidence="2">
    <location>
        <begin position="748"/>
        <end position="769"/>
    </location>
</feature>
<feature type="transmembrane region" description="Helical" evidence="2">
    <location>
        <begin position="830"/>
        <end position="853"/>
    </location>
</feature>
<keyword evidence="2" id="KW-0812">Transmembrane</keyword>
<name>A0A9W9BZ93_9PLEO</name>
<feature type="region of interest" description="Disordered" evidence="1">
    <location>
        <begin position="1083"/>
        <end position="1148"/>
    </location>
</feature>
<proteinExistence type="predicted"/>
<keyword evidence="4" id="KW-1185">Reference proteome</keyword>
<protein>
    <submittedName>
        <fullName evidence="3">Uncharacterized protein</fullName>
    </submittedName>
</protein>
<dbReference type="OrthoDB" id="5148443at2759"/>
<dbReference type="Proteomes" id="UP001140562">
    <property type="component" value="Unassembled WGS sequence"/>
</dbReference>
<sequence>MFAAGKPVWYLPLVAFAIASLLFTFARLAYDRYILAQSLHSDPEDLTTFLSAETITALKNDVRLHYALLSLTETIAHTSSDLGQTWGLTSVQEFGHALTENIAELRKRHDVQSQKRGLLDDLGQAAKGLLGGAGLNTTGGLGGILGDFGNALTEGLATPALFLGIGVGVGASTGLNITDMTTAEAQASKVASAFNASATGLNLAAQNLGSGLAGQIAPSLGQSGLTNLPIGPAAFALASGIGNSTAKALKLTERDFLPSNDSGIVAIAGNLGLGISTPIVSNIDLQAVMKSAGGNDLAAALTQQLPQIAAAAGNGLGEGARIGLKLGQPSQAASAVRKRQTTTDPLQGVDVPGTVNQFTKGFSQSLLTGVDVATLSSSLNLTGNLGDIMDPAMIPALAAGAGSGIGMGLAIGLQFKDANAMGLIAQNGNTSSDNAQTAMAAESFTQNLVSNFLLNSTILQDVGRTLSNNTPALLENLDVAKVAEGFARGTIEGVATALSSIGGLQNLLSGNFSNGALMNVPVLGATKFNDSINGSAVGFARGFMGEGTILIGDVLKKMSQNANETAPPPSKKRDLEVPAEAAGIVPYNALSARQAPDTASVPGAFPLAINEATLMAGGQTAINALTCQGIGGIASVALGAMTANKAKMSMKDMMSVPLDPRVAASLPQGPVEFTSEGNTFRIVLKDAEVSINGLPVVRFGIITALHILFIMLGFLLTLPLYLILGVVWRLSVLAGYPVNEDKSKKWRMGLLITFGVSAVVGIVLGMAGMGDSRHFRDGHGVFGLIALILVFPTVGFTIVRLRSEALYPAPAAFSGIKAPFALFKSPDQRIYLISAILIQLVFALGQIAFINGFSTLRSISLCVVDAVLTSNSVAGLMGVLLMVQITAAGMVGIRTWLEQHIAKREKAGVQRINIVEAGAKTRRDSIATFGFGATRSTAPPPLDLDRPSLVQRNTEELKGFSDEKISTPFNVRKEGVTGSTAFEGPRQISRQPSTDLRENPFLSPAEQRDLDERVYPKTAEYQYKYKSAVDDATDYYSVPVGYRPQRAEIISGRPSSDLIDPMNSPLPPGLRDAQQSYIAPAPKTQGVTTADLFPPPPPPPMDSQMQLTAKSASSSYSRPFNEGRRPSTDGLRGFGTGLGDMARTKRYS</sequence>
<organism evidence="3 4">
    <name type="scientific">Didymella glomerata</name>
    <dbReference type="NCBI Taxonomy" id="749621"/>
    <lineage>
        <taxon>Eukaryota</taxon>
        <taxon>Fungi</taxon>
        <taxon>Dikarya</taxon>
        <taxon>Ascomycota</taxon>
        <taxon>Pezizomycotina</taxon>
        <taxon>Dothideomycetes</taxon>
        <taxon>Pleosporomycetidae</taxon>
        <taxon>Pleosporales</taxon>
        <taxon>Pleosporineae</taxon>
        <taxon>Didymellaceae</taxon>
        <taxon>Didymella</taxon>
    </lineage>
</organism>
<evidence type="ECO:0000256" key="2">
    <source>
        <dbReference type="SAM" id="Phobius"/>
    </source>
</evidence>
<dbReference type="EMBL" id="JAPEUV010000059">
    <property type="protein sequence ID" value="KAJ4335627.1"/>
    <property type="molecule type" value="Genomic_DNA"/>
</dbReference>
<feature type="transmembrane region" description="Helical" evidence="2">
    <location>
        <begin position="7"/>
        <end position="30"/>
    </location>
</feature>
<accession>A0A9W9BZ93</accession>
<feature type="transmembrane region" description="Helical" evidence="2">
    <location>
        <begin position="873"/>
        <end position="897"/>
    </location>
</feature>
<dbReference type="AlphaFoldDB" id="A0A9W9BZ93"/>
<feature type="transmembrane region" description="Helical" evidence="2">
    <location>
        <begin position="781"/>
        <end position="799"/>
    </location>
</feature>
<evidence type="ECO:0000313" key="4">
    <source>
        <dbReference type="Proteomes" id="UP001140562"/>
    </source>
</evidence>
<evidence type="ECO:0000256" key="1">
    <source>
        <dbReference type="SAM" id="MobiDB-lite"/>
    </source>
</evidence>
<keyword evidence="2" id="KW-0472">Membrane</keyword>
<reference evidence="3" key="1">
    <citation type="submission" date="2022-10" db="EMBL/GenBank/DDBJ databases">
        <title>Tapping the CABI collections for fungal endophytes: first genome assemblies for Collariella, Neodidymelliopsis, Ascochyta clinopodiicola, Didymella pomorum, Didymosphaeria variabile, Neocosmospora piperis and Neocucurbitaria cava.</title>
        <authorList>
            <person name="Hill R."/>
        </authorList>
    </citation>
    <scope>NUCLEOTIDE SEQUENCE</scope>
    <source>
        <strain evidence="3">IMI 360193</strain>
    </source>
</reference>
<feature type="compositionally biased region" description="Polar residues" evidence="1">
    <location>
        <begin position="1103"/>
        <end position="1118"/>
    </location>
</feature>
<feature type="region of interest" description="Disordered" evidence="1">
    <location>
        <begin position="975"/>
        <end position="1000"/>
    </location>
</feature>
<feature type="transmembrane region" description="Helical" evidence="2">
    <location>
        <begin position="707"/>
        <end position="728"/>
    </location>
</feature>